<comment type="caution">
    <text evidence="2">The sequence shown here is derived from an EMBL/GenBank/DDBJ whole genome shotgun (WGS) entry which is preliminary data.</text>
</comment>
<reference evidence="2 3" key="1">
    <citation type="submission" date="2020-08" db="EMBL/GenBank/DDBJ databases">
        <title>Genomic Encyclopedia of Type Strains, Phase IV (KMG-IV): sequencing the most valuable type-strain genomes for metagenomic binning, comparative biology and taxonomic classification.</title>
        <authorList>
            <person name="Goeker M."/>
        </authorList>
    </citation>
    <scope>NUCLEOTIDE SEQUENCE [LARGE SCALE GENOMIC DNA]</scope>
    <source>
        <strain evidence="2 3">DSM 7051</strain>
    </source>
</reference>
<evidence type="ECO:0000313" key="2">
    <source>
        <dbReference type="EMBL" id="MBB6357826.1"/>
    </source>
</evidence>
<organism evidence="2 3">
    <name type="scientific">Aminobacter aganoensis</name>
    <dbReference type="NCBI Taxonomy" id="83264"/>
    <lineage>
        <taxon>Bacteria</taxon>
        <taxon>Pseudomonadati</taxon>
        <taxon>Pseudomonadota</taxon>
        <taxon>Alphaproteobacteria</taxon>
        <taxon>Hyphomicrobiales</taxon>
        <taxon>Phyllobacteriaceae</taxon>
        <taxon>Aminobacter</taxon>
    </lineage>
</organism>
<feature type="signal peptide" evidence="1">
    <location>
        <begin position="1"/>
        <end position="23"/>
    </location>
</feature>
<dbReference type="RefSeq" id="WP_184702739.1">
    <property type="nucleotide sequence ID" value="NZ_BAABEG010000004.1"/>
</dbReference>
<dbReference type="AlphaFoldDB" id="A0A7X0KP46"/>
<proteinExistence type="predicted"/>
<feature type="chain" id="PRO_5030895574" evidence="1">
    <location>
        <begin position="24"/>
        <end position="118"/>
    </location>
</feature>
<gene>
    <name evidence="2" type="ORF">GGR00_005650</name>
</gene>
<evidence type="ECO:0000313" key="3">
    <source>
        <dbReference type="Proteomes" id="UP000536262"/>
    </source>
</evidence>
<evidence type="ECO:0000256" key="1">
    <source>
        <dbReference type="SAM" id="SignalP"/>
    </source>
</evidence>
<sequence>MKPTVFFAALAAVVAATQSPAAADSRVAKLCGPDHSNEAASLDDVRPNPDGFFVASIREQVSEGDPRIVRSTRDDFYLCTRTAATPDMDATKAFLLMKERTVKYLFVPVIKRDTRGPS</sequence>
<keyword evidence="1" id="KW-0732">Signal</keyword>
<dbReference type="Proteomes" id="UP000536262">
    <property type="component" value="Unassembled WGS sequence"/>
</dbReference>
<accession>A0A7X0KP46</accession>
<keyword evidence="3" id="KW-1185">Reference proteome</keyword>
<protein>
    <submittedName>
        <fullName evidence="2">Uncharacterized protein</fullName>
    </submittedName>
</protein>
<dbReference type="EMBL" id="JACHOU010000033">
    <property type="protein sequence ID" value="MBB6357826.1"/>
    <property type="molecule type" value="Genomic_DNA"/>
</dbReference>
<name>A0A7X0KP46_9HYPH</name>